<keyword evidence="4" id="KW-0479">Metal-binding</keyword>
<keyword evidence="3" id="KW-0519">Myristate</keyword>
<feature type="domain" description="EF-hand" evidence="10">
    <location>
        <begin position="97"/>
        <end position="132"/>
    </location>
</feature>
<keyword evidence="2" id="KW-0716">Sensory transduction</keyword>
<dbReference type="CDD" id="cd00051">
    <property type="entry name" value="EFh"/>
    <property type="match status" value="1"/>
</dbReference>
<dbReference type="PANTHER" id="PTHR23055">
    <property type="entry name" value="CALCIUM BINDING PROTEINS"/>
    <property type="match status" value="1"/>
</dbReference>
<dbReference type="Gene3D" id="1.10.238.10">
    <property type="entry name" value="EF-hand"/>
    <property type="match status" value="2"/>
</dbReference>
<dbReference type="InterPro" id="IPR018247">
    <property type="entry name" value="EF_Hand_1_Ca_BS"/>
</dbReference>
<dbReference type="Ensembl" id="ENSGMOT00000026322.1">
    <property type="protein sequence ID" value="ENSGMOP00000064093.1"/>
    <property type="gene ID" value="ENSGMOG00000024390.1"/>
</dbReference>
<keyword evidence="8" id="KW-0844">Vision</keyword>
<evidence type="ECO:0000256" key="4">
    <source>
        <dbReference type="ARBA" id="ARBA00022723"/>
    </source>
</evidence>
<keyword evidence="6" id="KW-0106">Calcium</keyword>
<reference evidence="11" key="1">
    <citation type="submission" date="2025-08" db="UniProtKB">
        <authorList>
            <consortium name="Ensembl"/>
        </authorList>
    </citation>
    <scope>IDENTIFICATION</scope>
</reference>
<dbReference type="PROSITE" id="PS00018">
    <property type="entry name" value="EF_HAND_1"/>
    <property type="match status" value="2"/>
</dbReference>
<evidence type="ECO:0000256" key="8">
    <source>
        <dbReference type="ARBA" id="ARBA00023305"/>
    </source>
</evidence>
<protein>
    <submittedName>
        <fullName evidence="11">Recoverin a</fullName>
    </submittedName>
</protein>
<evidence type="ECO:0000259" key="10">
    <source>
        <dbReference type="PROSITE" id="PS50222"/>
    </source>
</evidence>
<organism evidence="11 12">
    <name type="scientific">Gadus morhua</name>
    <name type="common">Atlantic cod</name>
    <dbReference type="NCBI Taxonomy" id="8049"/>
    <lineage>
        <taxon>Eukaryota</taxon>
        <taxon>Metazoa</taxon>
        <taxon>Chordata</taxon>
        <taxon>Craniata</taxon>
        <taxon>Vertebrata</taxon>
        <taxon>Euteleostomi</taxon>
        <taxon>Actinopterygii</taxon>
        <taxon>Neopterygii</taxon>
        <taxon>Teleostei</taxon>
        <taxon>Neoteleostei</taxon>
        <taxon>Acanthomorphata</taxon>
        <taxon>Zeiogadaria</taxon>
        <taxon>Gadariae</taxon>
        <taxon>Gadiformes</taxon>
        <taxon>Gadoidei</taxon>
        <taxon>Gadidae</taxon>
        <taxon>Gadus</taxon>
    </lineage>
</organism>
<dbReference type="GO" id="GO:0005509">
    <property type="term" value="F:calcium ion binding"/>
    <property type="evidence" value="ECO:0007669"/>
    <property type="project" value="InterPro"/>
</dbReference>
<dbReference type="AlphaFoldDB" id="A0A8C5CLS1"/>
<keyword evidence="7" id="KW-0449">Lipoprotein</keyword>
<keyword evidence="5" id="KW-0677">Repeat</keyword>
<evidence type="ECO:0000313" key="12">
    <source>
        <dbReference type="Proteomes" id="UP000694546"/>
    </source>
</evidence>
<name>A0A8C5CLS1_GADMO</name>
<evidence type="ECO:0000313" key="11">
    <source>
        <dbReference type="Ensembl" id="ENSGMOP00000064093.1"/>
    </source>
</evidence>
<gene>
    <name evidence="11" type="primary">rcvrna</name>
</gene>
<dbReference type="PROSITE" id="PS50222">
    <property type="entry name" value="EF_HAND_2"/>
    <property type="match status" value="2"/>
</dbReference>
<evidence type="ECO:0000256" key="9">
    <source>
        <dbReference type="ARBA" id="ARBA00037437"/>
    </source>
</evidence>
<sequence length="224" mass="25784">MGNSKSGALSKEVLEDLKSNTKYSETELCTWYQCFLKECPGGKISRKQFEGIYASFFPNADPSAYARHVFRSFDTNADGTLDFKEYIVALHLTSGGKTLQKLEWAFALYDVDGNGTISKNEIQEIVKSIFNMIPEEDQKGLPEDEDTPEKRSEKIWDFFGKKDNGMEVCYHLSIHASKIKEKSSYALFKYFRLGEFQLKFFLQLKQRQSLTPQIKSQKENSSRE</sequence>
<dbReference type="GO" id="GO:0007601">
    <property type="term" value="P:visual perception"/>
    <property type="evidence" value="ECO:0007669"/>
    <property type="project" value="UniProtKB-KW"/>
</dbReference>
<keyword evidence="12" id="KW-1185">Reference proteome</keyword>
<feature type="domain" description="EF-hand" evidence="10">
    <location>
        <begin position="61"/>
        <end position="96"/>
    </location>
</feature>
<dbReference type="Pfam" id="PF00036">
    <property type="entry name" value="EF-hand_1"/>
    <property type="match status" value="1"/>
</dbReference>
<evidence type="ECO:0000256" key="2">
    <source>
        <dbReference type="ARBA" id="ARBA00022606"/>
    </source>
</evidence>
<dbReference type="GO" id="GO:0036368">
    <property type="term" value="P:cone photoresponse recovery"/>
    <property type="evidence" value="ECO:0007669"/>
    <property type="project" value="Ensembl"/>
</dbReference>
<dbReference type="Pfam" id="PF13202">
    <property type="entry name" value="EF-hand_5"/>
    <property type="match status" value="1"/>
</dbReference>
<dbReference type="SUPFAM" id="SSF47473">
    <property type="entry name" value="EF-hand"/>
    <property type="match status" value="1"/>
</dbReference>
<dbReference type="SMART" id="SM00054">
    <property type="entry name" value="EFh"/>
    <property type="match status" value="2"/>
</dbReference>
<proteinExistence type="inferred from homology"/>
<evidence type="ECO:0000256" key="5">
    <source>
        <dbReference type="ARBA" id="ARBA00022737"/>
    </source>
</evidence>
<comment type="similarity">
    <text evidence="1">Belongs to the recoverin family.</text>
</comment>
<dbReference type="InterPro" id="IPR011992">
    <property type="entry name" value="EF-hand-dom_pair"/>
</dbReference>
<comment type="function">
    <text evidence="9">May be involved in the calcium-dependent regulation of rhodopsin phosphorylation. Binds three calcium ions.</text>
</comment>
<accession>A0A8C5CLS1</accession>
<dbReference type="InterPro" id="IPR002048">
    <property type="entry name" value="EF_hand_dom"/>
</dbReference>
<evidence type="ECO:0000256" key="3">
    <source>
        <dbReference type="ARBA" id="ARBA00022707"/>
    </source>
</evidence>
<dbReference type="InterPro" id="IPR028846">
    <property type="entry name" value="Recoverin"/>
</dbReference>
<evidence type="ECO:0000256" key="7">
    <source>
        <dbReference type="ARBA" id="ARBA00023288"/>
    </source>
</evidence>
<dbReference type="PANTHER" id="PTHR23055:SF20">
    <property type="entry name" value="RECOVERIN"/>
    <property type="match status" value="1"/>
</dbReference>
<dbReference type="FunFam" id="1.10.238.10:FF:000009">
    <property type="entry name" value="Visinin-like protein 1"/>
    <property type="match status" value="1"/>
</dbReference>
<dbReference type="GeneTree" id="ENSGT00940000166074"/>
<evidence type="ECO:0000256" key="6">
    <source>
        <dbReference type="ARBA" id="ARBA00022837"/>
    </source>
</evidence>
<reference evidence="11" key="2">
    <citation type="submission" date="2025-09" db="UniProtKB">
        <authorList>
            <consortium name="Ensembl"/>
        </authorList>
    </citation>
    <scope>IDENTIFICATION</scope>
</reference>
<evidence type="ECO:0000256" key="1">
    <source>
        <dbReference type="ARBA" id="ARBA00006049"/>
    </source>
</evidence>
<dbReference type="PRINTS" id="PR00450">
    <property type="entry name" value="RECOVERIN"/>
</dbReference>
<dbReference type="Proteomes" id="UP000694546">
    <property type="component" value="Chromosome 2"/>
</dbReference>